<gene>
    <name evidence="1" type="ORF">V6X51_09220</name>
</gene>
<comment type="caution">
    <text evidence="1">The sequence shown here is derived from an EMBL/GenBank/DDBJ whole genome shotgun (WGS) entry which is preliminary data.</text>
</comment>
<protein>
    <recommendedName>
        <fullName evidence="3">Molecular chaperone</fullName>
    </recommendedName>
</protein>
<keyword evidence="2" id="KW-1185">Reference proteome</keyword>
<accession>A0ABV3S0N3</accession>
<dbReference type="Proteomes" id="UP001556636">
    <property type="component" value="Unassembled WGS sequence"/>
</dbReference>
<reference evidence="1 2" key="1">
    <citation type="submission" date="2024-02" db="EMBL/GenBank/DDBJ databases">
        <title>New especies of Spiribacter isolated from saline water.</title>
        <authorList>
            <person name="Leon M.J."/>
            <person name="De La Haba R."/>
            <person name="Sanchez-Porro C."/>
            <person name="Ventosa A."/>
        </authorList>
    </citation>
    <scope>NUCLEOTIDE SEQUENCE [LARGE SCALE GENOMIC DNA]</scope>
    <source>
        <strain evidence="2">ag22IC6-196</strain>
    </source>
</reference>
<organism evidence="1 2">
    <name type="scientific">Spiribacter roseus</name>
    <dbReference type="NCBI Taxonomy" id="1855875"/>
    <lineage>
        <taxon>Bacteria</taxon>
        <taxon>Pseudomonadati</taxon>
        <taxon>Pseudomonadota</taxon>
        <taxon>Gammaproteobacteria</taxon>
        <taxon>Chromatiales</taxon>
        <taxon>Ectothiorhodospiraceae</taxon>
        <taxon>Spiribacter</taxon>
    </lineage>
</organism>
<dbReference type="EMBL" id="JBAKFG010000003">
    <property type="protein sequence ID" value="MEX0373608.1"/>
    <property type="molecule type" value="Genomic_DNA"/>
</dbReference>
<proteinExistence type="predicted"/>
<sequence length="266" mass="29350">MNMTHTDFNRLSSLFLIIAAVMTWPTQGFAISVSISDNVVVLDSRQRSGEIALLSMTPSPVEFEITPMDLAEGVIDGRDYLRWSPARALVPANRGSPLRMVFRPPADLPPNEYVVRLAVKSRQVDYEPDFGPTPQDDEGPAEERLSAGIAIQPVLPVTVYIRHKVDSPTLTISGFEPAVDDPRSHGHFTARKPPEAISFIGTVALFGADSEQMLTSGRLRMGQTVSETRIRVPRRETEAELSEPVCLHIWPTFPASGEAEQRVCSE</sequence>
<name>A0ABV3S0N3_9GAMM</name>
<evidence type="ECO:0008006" key="3">
    <source>
        <dbReference type="Google" id="ProtNLM"/>
    </source>
</evidence>
<evidence type="ECO:0000313" key="2">
    <source>
        <dbReference type="Proteomes" id="UP001556636"/>
    </source>
</evidence>
<evidence type="ECO:0000313" key="1">
    <source>
        <dbReference type="EMBL" id="MEX0373608.1"/>
    </source>
</evidence>